<protein>
    <submittedName>
        <fullName evidence="1">Uncharacterized protein</fullName>
    </submittedName>
</protein>
<dbReference type="KEGG" id="esj:SJ05684_a40920"/>
<keyword evidence="2" id="KW-1185">Reference proteome</keyword>
<evidence type="ECO:0000313" key="2">
    <source>
        <dbReference type="Proteomes" id="UP000217211"/>
    </source>
</evidence>
<geneLocation type="plasmid" evidence="2">
    <name>psj05684a</name>
</geneLocation>
<dbReference type="Proteomes" id="UP000217211">
    <property type="component" value="Plasmid pSJ05684a"/>
</dbReference>
<keyword evidence="1" id="KW-0614">Plasmid</keyword>
<dbReference type="RefSeq" id="WP_010875125.1">
    <property type="nucleotide sequence ID" value="NZ_AJQT01000179.1"/>
</dbReference>
<dbReference type="GeneID" id="48977962"/>
<dbReference type="EMBL" id="CP023069">
    <property type="protein sequence ID" value="ASY67405.1"/>
    <property type="molecule type" value="Genomic_DNA"/>
</dbReference>
<evidence type="ECO:0000313" key="1">
    <source>
        <dbReference type="EMBL" id="ASY67405.1"/>
    </source>
</evidence>
<dbReference type="STRING" id="716928.GCA_000261485_05582"/>
<proteinExistence type="predicted"/>
<reference evidence="1 2" key="1">
    <citation type="submission" date="2017-08" db="EMBL/GenBank/DDBJ databases">
        <title>Multipartite genome sequences of Sinorhizobium species nodulating soybeans.</title>
        <authorList>
            <person name="Tian C.F."/>
        </authorList>
    </citation>
    <scope>NUCLEOTIDE SEQUENCE [LARGE SCALE GENOMIC DNA]</scope>
    <source>
        <strain evidence="1 2">CCBAU 05684</strain>
        <plasmid evidence="2">psj05684a</plasmid>
    </source>
</reference>
<organism evidence="1 2">
    <name type="scientific">Sinorhizobium sojae CCBAU 05684</name>
    <dbReference type="NCBI Taxonomy" id="716928"/>
    <lineage>
        <taxon>Bacteria</taxon>
        <taxon>Pseudomonadati</taxon>
        <taxon>Pseudomonadota</taxon>
        <taxon>Alphaproteobacteria</taxon>
        <taxon>Hyphomicrobiales</taxon>
        <taxon>Rhizobiaceae</taxon>
        <taxon>Sinorhizobium/Ensifer group</taxon>
        <taxon>Sinorhizobium</taxon>
    </lineage>
</organism>
<sequence>MKSSFVTRRFSWCRNIYYASAAAADSGREVCTFTGSMTQVKFSVFCDAEDDHSSNQIM</sequence>
<gene>
    <name evidence="1" type="ORF">SJ05684_a40920</name>
</gene>
<accession>A0A249PNV3</accession>
<name>A0A249PNV3_9HYPH</name>
<dbReference type="AlphaFoldDB" id="A0A249PNV3"/>